<evidence type="ECO:0000313" key="2">
    <source>
        <dbReference type="EMBL" id="GAH23915.1"/>
    </source>
</evidence>
<name>X1EUD4_9ZZZZ</name>
<dbReference type="GO" id="GO:0003677">
    <property type="term" value="F:DNA binding"/>
    <property type="evidence" value="ECO:0007669"/>
    <property type="project" value="TreeGrafter"/>
</dbReference>
<dbReference type="GO" id="GO:0045892">
    <property type="term" value="P:negative regulation of DNA-templated transcription"/>
    <property type="evidence" value="ECO:0007669"/>
    <property type="project" value="TreeGrafter"/>
</dbReference>
<dbReference type="EMBL" id="BARU01002077">
    <property type="protein sequence ID" value="GAH23915.1"/>
    <property type="molecule type" value="Genomic_DNA"/>
</dbReference>
<dbReference type="AlphaFoldDB" id="X1EUD4"/>
<dbReference type="Gene3D" id="3.30.450.40">
    <property type="match status" value="1"/>
</dbReference>
<proteinExistence type="predicted"/>
<comment type="caution">
    <text evidence="2">The sequence shown here is derived from an EMBL/GenBank/DDBJ whole genome shotgun (WGS) entry which is preliminary data.</text>
</comment>
<gene>
    <name evidence="2" type="ORF">S03H2_05065</name>
</gene>
<reference evidence="2" key="1">
    <citation type="journal article" date="2014" name="Front. Microbiol.">
        <title>High frequency of phylogenetically diverse reductive dehalogenase-homologous genes in deep subseafloor sedimentary metagenomes.</title>
        <authorList>
            <person name="Kawai M."/>
            <person name="Futagami T."/>
            <person name="Toyoda A."/>
            <person name="Takaki Y."/>
            <person name="Nishi S."/>
            <person name="Hori S."/>
            <person name="Arai W."/>
            <person name="Tsubouchi T."/>
            <person name="Morono Y."/>
            <person name="Uchiyama I."/>
            <person name="Ito T."/>
            <person name="Fujiyama A."/>
            <person name="Inagaki F."/>
            <person name="Takami H."/>
        </authorList>
    </citation>
    <scope>NUCLEOTIDE SEQUENCE</scope>
    <source>
        <strain evidence="2">Expedition CK06-06</strain>
    </source>
</reference>
<dbReference type="InterPro" id="IPR014757">
    <property type="entry name" value="Tscrpt_reg_IclR_C"/>
</dbReference>
<feature type="domain" description="IclR-ED" evidence="1">
    <location>
        <begin position="1"/>
        <end position="167"/>
    </location>
</feature>
<dbReference type="SUPFAM" id="SSF55781">
    <property type="entry name" value="GAF domain-like"/>
    <property type="match status" value="1"/>
</dbReference>
<dbReference type="Pfam" id="PF01614">
    <property type="entry name" value="IclR_C"/>
    <property type="match status" value="1"/>
</dbReference>
<dbReference type="InterPro" id="IPR029016">
    <property type="entry name" value="GAF-like_dom_sf"/>
</dbReference>
<dbReference type="PANTHER" id="PTHR30136:SF24">
    <property type="entry name" value="HTH-TYPE TRANSCRIPTIONAL REPRESSOR ALLR"/>
    <property type="match status" value="1"/>
</dbReference>
<sequence length="172" mass="19087">MALPFLELLNKMIGESVNLAIKDESEVVYIDHIASNQNLWIFTKVGNRVPLHSTGVSKVLLAYINDQEKELYLINRELPKFTESTITDLGRLKEELSQIKQEGVATDEEEFDVGVKCVAAPIKDATGSIVAAISVSGPSVCLNNQRLQELKSIVRTRGLEISQALGYQEKEQ</sequence>
<dbReference type="PANTHER" id="PTHR30136">
    <property type="entry name" value="HELIX-TURN-HELIX TRANSCRIPTIONAL REGULATOR, ICLR FAMILY"/>
    <property type="match status" value="1"/>
</dbReference>
<dbReference type="PROSITE" id="PS51078">
    <property type="entry name" value="ICLR_ED"/>
    <property type="match status" value="1"/>
</dbReference>
<organism evidence="2">
    <name type="scientific">marine sediment metagenome</name>
    <dbReference type="NCBI Taxonomy" id="412755"/>
    <lineage>
        <taxon>unclassified sequences</taxon>
        <taxon>metagenomes</taxon>
        <taxon>ecological metagenomes</taxon>
    </lineage>
</organism>
<dbReference type="GO" id="GO:0003700">
    <property type="term" value="F:DNA-binding transcription factor activity"/>
    <property type="evidence" value="ECO:0007669"/>
    <property type="project" value="TreeGrafter"/>
</dbReference>
<dbReference type="InterPro" id="IPR050707">
    <property type="entry name" value="HTH_MetabolicPath_Reg"/>
</dbReference>
<protein>
    <recommendedName>
        <fullName evidence="1">IclR-ED domain-containing protein</fullName>
    </recommendedName>
</protein>
<accession>X1EUD4</accession>
<evidence type="ECO:0000259" key="1">
    <source>
        <dbReference type="PROSITE" id="PS51078"/>
    </source>
</evidence>